<feature type="compositionally biased region" description="Polar residues" evidence="1">
    <location>
        <begin position="322"/>
        <end position="333"/>
    </location>
</feature>
<dbReference type="OrthoDB" id="5500530at2759"/>
<sequence>MGDIKPMKFAGKPGENVGHFLKGFQLYYSAQKGDEDTILDTSELRAYHVIQNLESGSPAALFVHRLPAEITGNYEKLCHALQERFENSREIAEERRIAEASFLSLRQKRRLSLESYIKLTRKIASGMSEEMQHLVATQFVRGLDSRELRIQAMSGLSGRPSVAEAITKVQRVAEVIEGESTDRWNSDESDDSESNESSDESRYGKRKSKKGKKGRKGNQHSTRGIRQGQGELKAEEETGRIRRELEELKDRITKNEQKEYGLAQTGLMGAQNLGAPPMEAFAIGNRLAPPRGYVTDRQGQGRVDHFEPRTYHPPHACWSDQMAPQGQQQISNS</sequence>
<dbReference type="Proteomes" id="UP000276215">
    <property type="component" value="Unassembled WGS sequence"/>
</dbReference>
<keyword evidence="3" id="KW-1185">Reference proteome</keyword>
<protein>
    <recommendedName>
        <fullName evidence="4">Retrotransposon gag domain-containing protein</fullName>
    </recommendedName>
</protein>
<organism evidence="2 3">
    <name type="scientific">Choiromyces venosus 120613-1</name>
    <dbReference type="NCBI Taxonomy" id="1336337"/>
    <lineage>
        <taxon>Eukaryota</taxon>
        <taxon>Fungi</taxon>
        <taxon>Dikarya</taxon>
        <taxon>Ascomycota</taxon>
        <taxon>Pezizomycotina</taxon>
        <taxon>Pezizomycetes</taxon>
        <taxon>Pezizales</taxon>
        <taxon>Tuberaceae</taxon>
        <taxon>Choiromyces</taxon>
    </lineage>
</organism>
<evidence type="ECO:0000313" key="2">
    <source>
        <dbReference type="EMBL" id="RPA89666.1"/>
    </source>
</evidence>
<evidence type="ECO:0000256" key="1">
    <source>
        <dbReference type="SAM" id="MobiDB-lite"/>
    </source>
</evidence>
<evidence type="ECO:0000313" key="3">
    <source>
        <dbReference type="Proteomes" id="UP000276215"/>
    </source>
</evidence>
<dbReference type="EMBL" id="ML120562">
    <property type="protein sequence ID" value="RPA89666.1"/>
    <property type="molecule type" value="Genomic_DNA"/>
</dbReference>
<feature type="region of interest" description="Disordered" evidence="1">
    <location>
        <begin position="177"/>
        <end position="238"/>
    </location>
</feature>
<gene>
    <name evidence="2" type="ORF">L873DRAFT_1887245</name>
</gene>
<dbReference type="AlphaFoldDB" id="A0A3N4IV15"/>
<evidence type="ECO:0008006" key="4">
    <source>
        <dbReference type="Google" id="ProtNLM"/>
    </source>
</evidence>
<feature type="compositionally biased region" description="Basic residues" evidence="1">
    <location>
        <begin position="204"/>
        <end position="218"/>
    </location>
</feature>
<feature type="compositionally biased region" description="Acidic residues" evidence="1">
    <location>
        <begin position="187"/>
        <end position="198"/>
    </location>
</feature>
<proteinExistence type="predicted"/>
<reference evidence="2 3" key="1">
    <citation type="journal article" date="2018" name="Nat. Ecol. Evol.">
        <title>Pezizomycetes genomes reveal the molecular basis of ectomycorrhizal truffle lifestyle.</title>
        <authorList>
            <person name="Murat C."/>
            <person name="Payen T."/>
            <person name="Noel B."/>
            <person name="Kuo A."/>
            <person name="Morin E."/>
            <person name="Chen J."/>
            <person name="Kohler A."/>
            <person name="Krizsan K."/>
            <person name="Balestrini R."/>
            <person name="Da Silva C."/>
            <person name="Montanini B."/>
            <person name="Hainaut M."/>
            <person name="Levati E."/>
            <person name="Barry K.W."/>
            <person name="Belfiori B."/>
            <person name="Cichocki N."/>
            <person name="Clum A."/>
            <person name="Dockter R.B."/>
            <person name="Fauchery L."/>
            <person name="Guy J."/>
            <person name="Iotti M."/>
            <person name="Le Tacon F."/>
            <person name="Lindquist E.A."/>
            <person name="Lipzen A."/>
            <person name="Malagnac F."/>
            <person name="Mello A."/>
            <person name="Molinier V."/>
            <person name="Miyauchi S."/>
            <person name="Poulain J."/>
            <person name="Riccioni C."/>
            <person name="Rubini A."/>
            <person name="Sitrit Y."/>
            <person name="Splivallo R."/>
            <person name="Traeger S."/>
            <person name="Wang M."/>
            <person name="Zifcakova L."/>
            <person name="Wipf D."/>
            <person name="Zambonelli A."/>
            <person name="Paolocci F."/>
            <person name="Nowrousian M."/>
            <person name="Ottonello S."/>
            <person name="Baldrian P."/>
            <person name="Spatafora J.W."/>
            <person name="Henrissat B."/>
            <person name="Nagy L.G."/>
            <person name="Aury J.M."/>
            <person name="Wincker P."/>
            <person name="Grigoriev I.V."/>
            <person name="Bonfante P."/>
            <person name="Martin F.M."/>
        </authorList>
    </citation>
    <scope>NUCLEOTIDE SEQUENCE [LARGE SCALE GENOMIC DNA]</scope>
    <source>
        <strain evidence="2 3">120613-1</strain>
    </source>
</reference>
<feature type="region of interest" description="Disordered" evidence="1">
    <location>
        <begin position="304"/>
        <end position="333"/>
    </location>
</feature>
<dbReference type="STRING" id="1336337.A0A3N4IV15"/>
<accession>A0A3N4IV15</accession>
<name>A0A3N4IV15_9PEZI</name>